<evidence type="ECO:0000256" key="5">
    <source>
        <dbReference type="ARBA" id="ARBA00011738"/>
    </source>
</evidence>
<evidence type="ECO:0000256" key="10">
    <source>
        <dbReference type="ARBA" id="ARBA00022915"/>
    </source>
</evidence>
<reference evidence="18" key="2">
    <citation type="submission" date="2020-09" db="EMBL/GenBank/DDBJ databases">
        <authorList>
            <person name="Sun Q."/>
            <person name="Kim S."/>
        </authorList>
    </citation>
    <scope>NUCLEOTIDE SEQUENCE</scope>
    <source>
        <strain evidence="18">KCTC 12711</strain>
    </source>
</reference>
<keyword evidence="8 15" id="KW-0791">Threonine biosynthesis</keyword>
<keyword evidence="10 15" id="KW-0220">Diaminopimelate biosynthesis</keyword>
<dbReference type="InterPro" id="IPR005986">
    <property type="entry name" value="Asp_semialdehyde_DH_beta"/>
</dbReference>
<evidence type="ECO:0000256" key="6">
    <source>
        <dbReference type="ARBA" id="ARBA00013120"/>
    </source>
</evidence>
<accession>A0A918VH23</accession>
<reference evidence="18" key="1">
    <citation type="journal article" date="2014" name="Int. J. Syst. Evol. Microbiol.">
        <title>Complete genome sequence of Corynebacterium casei LMG S-19264T (=DSM 44701T), isolated from a smear-ripened cheese.</title>
        <authorList>
            <consortium name="US DOE Joint Genome Institute (JGI-PGF)"/>
            <person name="Walter F."/>
            <person name="Albersmeier A."/>
            <person name="Kalinowski J."/>
            <person name="Ruckert C."/>
        </authorList>
    </citation>
    <scope>NUCLEOTIDE SEQUENCE</scope>
    <source>
        <strain evidence="18">KCTC 12711</strain>
    </source>
</reference>
<dbReference type="NCBIfam" id="NF005957">
    <property type="entry name" value="PRK08040.1"/>
    <property type="match status" value="1"/>
</dbReference>
<dbReference type="GO" id="GO:0009097">
    <property type="term" value="P:isoleucine biosynthetic process"/>
    <property type="evidence" value="ECO:0007669"/>
    <property type="project" value="UniProtKB-UniRule"/>
</dbReference>
<dbReference type="Gene3D" id="3.40.50.720">
    <property type="entry name" value="NAD(P)-binding Rossmann-like Domain"/>
    <property type="match status" value="1"/>
</dbReference>
<evidence type="ECO:0000313" key="19">
    <source>
        <dbReference type="Proteomes" id="UP000614811"/>
    </source>
</evidence>
<feature type="active site" description="Acyl-thioester intermediate" evidence="15 16">
    <location>
        <position position="140"/>
    </location>
</feature>
<dbReference type="Proteomes" id="UP000614811">
    <property type="component" value="Unassembled WGS sequence"/>
</dbReference>
<evidence type="ECO:0000256" key="7">
    <source>
        <dbReference type="ARBA" id="ARBA00022605"/>
    </source>
</evidence>
<dbReference type="Pfam" id="PF01118">
    <property type="entry name" value="Semialdhyde_dh"/>
    <property type="match status" value="1"/>
</dbReference>
<comment type="pathway">
    <text evidence="2 15">Amino-acid biosynthesis; L-lysine biosynthesis via DAP pathway; (S)-tetrahydrodipicolinate from L-aspartate: step 2/4.</text>
</comment>
<comment type="caution">
    <text evidence="15">Lacks conserved residue(s) required for the propagation of feature annotation.</text>
</comment>
<keyword evidence="12 15" id="KW-0457">Lysine biosynthesis</keyword>
<dbReference type="RefSeq" id="WP_189398621.1">
    <property type="nucleotide sequence ID" value="NZ_BMXA01000001.1"/>
</dbReference>
<feature type="binding site" evidence="15">
    <location>
        <position position="246"/>
    </location>
    <ligand>
        <name>substrate</name>
    </ligand>
</feature>
<evidence type="ECO:0000313" key="18">
    <source>
        <dbReference type="EMBL" id="GHA00730.1"/>
    </source>
</evidence>
<dbReference type="Gene3D" id="3.30.360.10">
    <property type="entry name" value="Dihydrodipicolinate Reductase, domain 2"/>
    <property type="match status" value="1"/>
</dbReference>
<feature type="binding site" evidence="15">
    <location>
        <begin position="49"/>
        <end position="50"/>
    </location>
    <ligand>
        <name>NADP(+)</name>
        <dbReference type="ChEBI" id="CHEBI:58349"/>
    </ligand>
</feature>
<evidence type="ECO:0000256" key="15">
    <source>
        <dbReference type="HAMAP-Rule" id="MF_02121"/>
    </source>
</evidence>
<keyword evidence="9 15" id="KW-0521">NADP</keyword>
<dbReference type="InterPro" id="IPR036291">
    <property type="entry name" value="NAD(P)-bd_dom_sf"/>
</dbReference>
<feature type="binding site" evidence="15">
    <location>
        <position position="167"/>
    </location>
    <ligand>
        <name>substrate</name>
    </ligand>
</feature>
<dbReference type="InterPro" id="IPR000534">
    <property type="entry name" value="Semialdehyde_DH_NAD-bd"/>
</dbReference>
<dbReference type="CDD" id="cd02316">
    <property type="entry name" value="VcASADH2_like_N"/>
    <property type="match status" value="1"/>
</dbReference>
<protein>
    <recommendedName>
        <fullName evidence="6 15">Aspartate-semialdehyde dehydrogenase</fullName>
        <shortName evidence="15">ASA dehydrogenase</shortName>
        <shortName evidence="15">ASADH</shortName>
        <ecNumber evidence="6 15">1.2.1.11</ecNumber>
    </recommendedName>
    <alternativeName>
        <fullName evidence="15">Aspartate-beta-semialdehyde dehydrogenase</fullName>
    </alternativeName>
</protein>
<dbReference type="GO" id="GO:0009088">
    <property type="term" value="P:threonine biosynthetic process"/>
    <property type="evidence" value="ECO:0007669"/>
    <property type="project" value="UniProtKB-UniRule"/>
</dbReference>
<dbReference type="EMBL" id="BMXA01000001">
    <property type="protein sequence ID" value="GHA00730.1"/>
    <property type="molecule type" value="Genomic_DNA"/>
</dbReference>
<dbReference type="GO" id="GO:0046983">
    <property type="term" value="F:protein dimerization activity"/>
    <property type="evidence" value="ECO:0007669"/>
    <property type="project" value="InterPro"/>
</dbReference>
<evidence type="ECO:0000256" key="8">
    <source>
        <dbReference type="ARBA" id="ARBA00022697"/>
    </source>
</evidence>
<proteinExistence type="inferred from homology"/>
<dbReference type="NCBIfam" id="NF011456">
    <property type="entry name" value="PRK14874.1"/>
    <property type="match status" value="1"/>
</dbReference>
<comment type="pathway">
    <text evidence="1 15">Amino-acid biosynthesis; L-methionine biosynthesis via de novo pathway; L-homoserine from L-aspartate: step 2/3.</text>
</comment>
<feature type="binding site" evidence="15">
    <location>
        <begin position="21"/>
        <end position="24"/>
    </location>
    <ligand>
        <name>NADP(+)</name>
        <dbReference type="ChEBI" id="CHEBI:58349"/>
    </ligand>
</feature>
<comment type="catalytic activity">
    <reaction evidence="14 15">
        <text>L-aspartate 4-semialdehyde + phosphate + NADP(+) = 4-phospho-L-aspartate + NADPH + H(+)</text>
        <dbReference type="Rhea" id="RHEA:24284"/>
        <dbReference type="ChEBI" id="CHEBI:15378"/>
        <dbReference type="ChEBI" id="CHEBI:43474"/>
        <dbReference type="ChEBI" id="CHEBI:57535"/>
        <dbReference type="ChEBI" id="CHEBI:57783"/>
        <dbReference type="ChEBI" id="CHEBI:58349"/>
        <dbReference type="ChEBI" id="CHEBI:537519"/>
        <dbReference type="EC" id="1.2.1.11"/>
    </reaction>
</comment>
<keyword evidence="11 15" id="KW-0560">Oxidoreductase</keyword>
<dbReference type="GO" id="GO:0051287">
    <property type="term" value="F:NAD binding"/>
    <property type="evidence" value="ECO:0007669"/>
    <property type="project" value="InterPro"/>
</dbReference>
<dbReference type="SMART" id="SM00859">
    <property type="entry name" value="Semialdhyde_dh"/>
    <property type="match status" value="1"/>
</dbReference>
<keyword evidence="13 15" id="KW-0486">Methionine biosynthesis</keyword>
<feature type="domain" description="Semialdehyde dehydrogenase NAD-binding" evidence="17">
    <location>
        <begin position="14"/>
        <end position="129"/>
    </location>
</feature>
<name>A0A918VH23_9GAMM</name>
<keyword evidence="7 15" id="KW-0028">Amino-acid biosynthesis</keyword>
<evidence type="ECO:0000256" key="11">
    <source>
        <dbReference type="ARBA" id="ARBA00023002"/>
    </source>
</evidence>
<evidence type="ECO:0000256" key="2">
    <source>
        <dbReference type="ARBA" id="ARBA00005076"/>
    </source>
</evidence>
<comment type="similarity">
    <text evidence="4 15">Belongs to the aspartate-semialdehyde dehydrogenase family.</text>
</comment>
<comment type="subunit">
    <text evidence="5 15">Homodimer.</text>
</comment>
<comment type="function">
    <text evidence="15">Catalyzes the NADPH-dependent formation of L-aspartate-semialdehyde (L-ASA) by the reductive dephosphorylation of L-aspartyl-4-phosphate.</text>
</comment>
<dbReference type="SUPFAM" id="SSF51735">
    <property type="entry name" value="NAD(P)-binding Rossmann-fold domains"/>
    <property type="match status" value="1"/>
</dbReference>
<dbReference type="Pfam" id="PF02774">
    <property type="entry name" value="Semialdhyde_dhC"/>
    <property type="match status" value="1"/>
</dbReference>
<feature type="binding site" evidence="15">
    <location>
        <position position="109"/>
    </location>
    <ligand>
        <name>phosphate</name>
        <dbReference type="ChEBI" id="CHEBI:43474"/>
    </ligand>
</feature>
<evidence type="ECO:0000256" key="12">
    <source>
        <dbReference type="ARBA" id="ARBA00023154"/>
    </source>
</evidence>
<dbReference type="GO" id="GO:0009089">
    <property type="term" value="P:lysine biosynthetic process via diaminopimelate"/>
    <property type="evidence" value="ECO:0007669"/>
    <property type="project" value="UniProtKB-UniRule"/>
</dbReference>
<evidence type="ECO:0000256" key="3">
    <source>
        <dbReference type="ARBA" id="ARBA00005097"/>
    </source>
</evidence>
<dbReference type="GO" id="GO:0050661">
    <property type="term" value="F:NADP binding"/>
    <property type="evidence" value="ECO:0007669"/>
    <property type="project" value="UniProtKB-UniRule"/>
</dbReference>
<evidence type="ECO:0000256" key="14">
    <source>
        <dbReference type="ARBA" id="ARBA00047891"/>
    </source>
</evidence>
<dbReference type="GO" id="GO:0004073">
    <property type="term" value="F:aspartate-semialdehyde dehydrogenase activity"/>
    <property type="evidence" value="ECO:0007669"/>
    <property type="project" value="UniProtKB-UniRule"/>
</dbReference>
<dbReference type="PANTHER" id="PTHR46278">
    <property type="entry name" value="DEHYDROGENASE, PUTATIVE-RELATED"/>
    <property type="match status" value="1"/>
</dbReference>
<dbReference type="NCBIfam" id="NF004224">
    <property type="entry name" value="PRK05671.1"/>
    <property type="match status" value="1"/>
</dbReference>
<dbReference type="AlphaFoldDB" id="A0A918VH23"/>
<evidence type="ECO:0000259" key="17">
    <source>
        <dbReference type="SMART" id="SM00859"/>
    </source>
</evidence>
<feature type="binding site" evidence="15">
    <location>
        <position position="327"/>
    </location>
    <ligand>
        <name>NADP(+)</name>
        <dbReference type="ChEBI" id="CHEBI:58349"/>
    </ligand>
</feature>
<gene>
    <name evidence="15 18" type="primary">asd</name>
    <name evidence="18" type="ORF">GCM10008090_07150</name>
</gene>
<dbReference type="PANTHER" id="PTHR46278:SF2">
    <property type="entry name" value="ASPARTATE-SEMIALDEHYDE DEHYDROGENASE"/>
    <property type="match status" value="1"/>
</dbReference>
<organism evidence="18 19">
    <name type="scientific">Arenicella chitinivorans</name>
    <dbReference type="NCBI Taxonomy" id="1329800"/>
    <lineage>
        <taxon>Bacteria</taxon>
        <taxon>Pseudomonadati</taxon>
        <taxon>Pseudomonadota</taxon>
        <taxon>Gammaproteobacteria</taxon>
        <taxon>Arenicellales</taxon>
        <taxon>Arenicellaceae</taxon>
        <taxon>Arenicella</taxon>
    </lineage>
</organism>
<evidence type="ECO:0000256" key="1">
    <source>
        <dbReference type="ARBA" id="ARBA00005021"/>
    </source>
</evidence>
<keyword evidence="19" id="KW-1185">Reference proteome</keyword>
<feature type="active site" description="Proton acceptor" evidence="15 16">
    <location>
        <position position="253"/>
    </location>
</feature>
<dbReference type="GO" id="GO:0019877">
    <property type="term" value="P:diaminopimelate biosynthetic process"/>
    <property type="evidence" value="ECO:0007669"/>
    <property type="project" value="UniProtKB-UniRule"/>
</dbReference>
<evidence type="ECO:0000256" key="13">
    <source>
        <dbReference type="ARBA" id="ARBA00023167"/>
    </source>
</evidence>
<dbReference type="InterPro" id="IPR012080">
    <property type="entry name" value="Asp_semialdehyde_DH"/>
</dbReference>
<sequence length="348" mass="37748">MNDPVNSHSSKRFNVAIVGATGAVGETLIEVLEERNFPVDTLYLLASERSAGSSRTFRGKSIRVQDLANFDFTQAHIGLFSAGGSISAEYAPKAAAAGCIVVDNTSHFRYDDDKPLVVPEVNPEAIAQYKTTNIIANPNCSTIQMLVALKPIHDAVGIERINVCTYQAVSGTGKPAMEELAAQTASLLNAKSIQSKVYPKQIAFNVLPQIDVFLDNGYTKEEMKMVWETKKIMGDDSIEVNPTAVRVPVFYGHSEAVHIETKQKISAEKATELLNAFPGVVVLDEHVDGGYPTAVTDAAGQDPVYVGRIREDISHPRGLNLWVVADNVRKGAATNSVQIAECLVRDYL</sequence>
<feature type="binding site" evidence="15">
    <location>
        <begin position="170"/>
        <end position="171"/>
    </location>
    <ligand>
        <name>NADP(+)</name>
        <dbReference type="ChEBI" id="CHEBI:58349"/>
    </ligand>
</feature>
<evidence type="ECO:0000256" key="4">
    <source>
        <dbReference type="ARBA" id="ARBA00010584"/>
    </source>
</evidence>
<evidence type="ECO:0000256" key="9">
    <source>
        <dbReference type="ARBA" id="ARBA00022857"/>
    </source>
</evidence>
<comment type="caution">
    <text evidence="18">The sequence shown here is derived from an EMBL/GenBank/DDBJ whole genome shotgun (WGS) entry which is preliminary data.</text>
</comment>
<dbReference type="SUPFAM" id="SSF55347">
    <property type="entry name" value="Glyceraldehyde-3-phosphate dehydrogenase-like, C-terminal domain"/>
    <property type="match status" value="1"/>
</dbReference>
<evidence type="ECO:0000256" key="16">
    <source>
        <dbReference type="PIRSR" id="PIRSR000148-1"/>
    </source>
</evidence>
<comment type="pathway">
    <text evidence="3 15">Amino-acid biosynthesis; L-threonine biosynthesis; L-threonine from L-aspartate: step 2/5.</text>
</comment>
<dbReference type="CDD" id="cd18131">
    <property type="entry name" value="ASADH_C_bac_euk_like"/>
    <property type="match status" value="1"/>
</dbReference>
<dbReference type="InterPro" id="IPR012280">
    <property type="entry name" value="Semialdhyde_DH_dimer_dom"/>
</dbReference>
<dbReference type="NCBIfam" id="TIGR01296">
    <property type="entry name" value="asd_B"/>
    <property type="match status" value="1"/>
</dbReference>
<dbReference type="HAMAP" id="MF_02121">
    <property type="entry name" value="ASADH"/>
    <property type="match status" value="1"/>
</dbReference>
<dbReference type="GO" id="GO:0071266">
    <property type="term" value="P:'de novo' L-methionine biosynthetic process"/>
    <property type="evidence" value="ECO:0007669"/>
    <property type="project" value="UniProtKB-UniRule"/>
</dbReference>
<dbReference type="PIRSF" id="PIRSF000148">
    <property type="entry name" value="ASA_dh"/>
    <property type="match status" value="1"/>
</dbReference>
<dbReference type="EC" id="1.2.1.11" evidence="6 15"/>